<protein>
    <submittedName>
        <fullName evidence="1">Uncharacterized protein</fullName>
    </submittedName>
</protein>
<organism evidence="1 2">
    <name type="scientific">Trichoderma simmonsii</name>
    <dbReference type="NCBI Taxonomy" id="1491479"/>
    <lineage>
        <taxon>Eukaryota</taxon>
        <taxon>Fungi</taxon>
        <taxon>Dikarya</taxon>
        <taxon>Ascomycota</taxon>
        <taxon>Pezizomycotina</taxon>
        <taxon>Sordariomycetes</taxon>
        <taxon>Hypocreomycetidae</taxon>
        <taxon>Hypocreales</taxon>
        <taxon>Hypocreaceae</taxon>
        <taxon>Trichoderma</taxon>
    </lineage>
</organism>
<dbReference type="AlphaFoldDB" id="A0A8G0L5I1"/>
<accession>A0A8G0L5I1</accession>
<reference evidence="1 2" key="1">
    <citation type="journal article" date="2021" name="BMC Genomics">
        <title>Telomere-to-telomere genome assembly of asparaginase-producing Trichoderma simmonsii.</title>
        <authorList>
            <person name="Chung D."/>
            <person name="Kwon Y.M."/>
            <person name="Yang Y."/>
        </authorList>
    </citation>
    <scope>NUCLEOTIDE SEQUENCE [LARGE SCALE GENOMIC DNA]</scope>
    <source>
        <strain evidence="1 2">GH-Sj1</strain>
    </source>
</reference>
<name>A0A8G0L5I1_9HYPO</name>
<proteinExistence type="predicted"/>
<dbReference type="EMBL" id="CP075864">
    <property type="protein sequence ID" value="QYS94557.1"/>
    <property type="molecule type" value="Genomic_DNA"/>
</dbReference>
<sequence>MLSGIYLFIIFNSSSNSEQKTPIVGCSIRKCIAKAIAEVLPAFSIRASQSHHHKVDKGFDANSEDIKHEGNEKSRISIHMTPNQKKEMHTYDRSKSIVIELSGSGICFFFFEFEKEIGNNG</sequence>
<evidence type="ECO:0000313" key="2">
    <source>
        <dbReference type="Proteomes" id="UP000826661"/>
    </source>
</evidence>
<evidence type="ECO:0000313" key="1">
    <source>
        <dbReference type="EMBL" id="QYS94557.1"/>
    </source>
</evidence>
<keyword evidence="2" id="KW-1185">Reference proteome</keyword>
<gene>
    <name evidence="1" type="ORF">H0G86_001887</name>
</gene>
<dbReference type="Proteomes" id="UP000826661">
    <property type="component" value="Chromosome I"/>
</dbReference>